<dbReference type="PROSITE" id="PS50082">
    <property type="entry name" value="WD_REPEATS_2"/>
    <property type="match status" value="2"/>
</dbReference>
<reference evidence="4" key="1">
    <citation type="submission" date="2022-10" db="EMBL/GenBank/DDBJ databases">
        <authorList>
            <person name="Chen Y."/>
            <person name="Dougan E. K."/>
            <person name="Chan C."/>
            <person name="Rhodes N."/>
            <person name="Thang M."/>
        </authorList>
    </citation>
    <scope>NUCLEOTIDE SEQUENCE</scope>
</reference>
<dbReference type="EMBL" id="CAMXCT020000088">
    <property type="protein sequence ID" value="CAL1127007.1"/>
    <property type="molecule type" value="Genomic_DNA"/>
</dbReference>
<reference evidence="5 6" key="2">
    <citation type="submission" date="2024-05" db="EMBL/GenBank/DDBJ databases">
        <authorList>
            <person name="Chen Y."/>
            <person name="Shah S."/>
            <person name="Dougan E. K."/>
            <person name="Thang M."/>
            <person name="Chan C."/>
        </authorList>
    </citation>
    <scope>NUCLEOTIDE SEQUENCE [LARGE SCALE GENOMIC DNA]</scope>
</reference>
<dbReference type="SUPFAM" id="SSF50978">
    <property type="entry name" value="WD40 repeat-like"/>
    <property type="match status" value="1"/>
</dbReference>
<evidence type="ECO:0000313" key="6">
    <source>
        <dbReference type="Proteomes" id="UP001152797"/>
    </source>
</evidence>
<dbReference type="PANTHER" id="PTHR19848">
    <property type="entry name" value="WD40 REPEAT PROTEIN"/>
    <property type="match status" value="1"/>
</dbReference>
<dbReference type="SMART" id="SM00320">
    <property type="entry name" value="WD40"/>
    <property type="match status" value="6"/>
</dbReference>
<dbReference type="PANTHER" id="PTHR19848:SF8">
    <property type="entry name" value="F-BOX AND WD REPEAT DOMAIN CONTAINING 7"/>
    <property type="match status" value="1"/>
</dbReference>
<feature type="repeat" description="WD" evidence="3">
    <location>
        <begin position="319"/>
        <end position="350"/>
    </location>
</feature>
<dbReference type="InterPro" id="IPR036322">
    <property type="entry name" value="WD40_repeat_dom_sf"/>
</dbReference>
<protein>
    <submittedName>
        <fullName evidence="5">Uncharacterized WD repeat-containing protein alr2800</fullName>
    </submittedName>
</protein>
<evidence type="ECO:0000256" key="2">
    <source>
        <dbReference type="ARBA" id="ARBA00022737"/>
    </source>
</evidence>
<accession>A0A9P1BHW1</accession>
<evidence type="ECO:0000313" key="5">
    <source>
        <dbReference type="EMBL" id="CAL4760944.1"/>
    </source>
</evidence>
<evidence type="ECO:0000313" key="4">
    <source>
        <dbReference type="EMBL" id="CAI3973632.1"/>
    </source>
</evidence>
<dbReference type="InterPro" id="IPR019775">
    <property type="entry name" value="WD40_repeat_CS"/>
</dbReference>
<feature type="repeat" description="WD" evidence="3">
    <location>
        <begin position="229"/>
        <end position="253"/>
    </location>
</feature>
<dbReference type="EMBL" id="CAMXCT010000088">
    <property type="protein sequence ID" value="CAI3973632.1"/>
    <property type="molecule type" value="Genomic_DNA"/>
</dbReference>
<dbReference type="OrthoDB" id="6252103at2759"/>
<keyword evidence="1 3" id="KW-0853">WD repeat</keyword>
<proteinExistence type="predicted"/>
<dbReference type="EMBL" id="CAMXCT030000088">
    <property type="protein sequence ID" value="CAL4760944.1"/>
    <property type="molecule type" value="Genomic_DNA"/>
</dbReference>
<gene>
    <name evidence="4" type="ORF">C1SCF055_LOCUS2119</name>
</gene>
<comment type="caution">
    <text evidence="4">The sequence shown here is derived from an EMBL/GenBank/DDBJ whole genome shotgun (WGS) entry which is preliminary data.</text>
</comment>
<sequence length="467" mass="52512">MEAENTFQGGPVLVNGIQRTLQDEDRFNPRFKPLLPEEDEAWKELIKCGGAGEVADTAEQQAKRYETANERSPETHPGLEEFCYGTPDVVITCSMDYLIKTWDTKSYKVIQEFEGHLNFVNQVVTYREDQILSCSDDYTCRLWKMGARGTTGKLLFTYWINMYPMKAVCALPGQRAAVGGLDKTVRIFSLVTGCTLFRMMGHKEVGPDKNFFQLEGCGSIFSVLHLRQNILASGSDDSTVRLWDIDTGKCLSVKIGHQGYREDVGEPGVGWTLSERFATVTKMCHLGKDGLQFASCSYDRTVVIWNVAAGSQLEVLKKFKAHGNGIVSIGYAGKNTIATCSGDKTVKIWKWDEEPPLLLCELKTRGIASDVCMIDDDTVFIAGGDATIRIYNWKEERDVTQFYAHDMTLQCCVPVLPVLPARAHPNQWTEVPIMYQNVTYPENEEDSRAALEQMRKVLYNALNYSEV</sequence>
<dbReference type="Pfam" id="PF00400">
    <property type="entry name" value="WD40"/>
    <property type="match status" value="4"/>
</dbReference>
<dbReference type="PRINTS" id="PR00320">
    <property type="entry name" value="GPROTEINBRPT"/>
</dbReference>
<keyword evidence="2" id="KW-0677">Repeat</keyword>
<keyword evidence="6" id="KW-1185">Reference proteome</keyword>
<dbReference type="Proteomes" id="UP001152797">
    <property type="component" value="Unassembled WGS sequence"/>
</dbReference>
<dbReference type="AlphaFoldDB" id="A0A9P1BHW1"/>
<dbReference type="CDD" id="cd00200">
    <property type="entry name" value="WD40"/>
    <property type="match status" value="1"/>
</dbReference>
<evidence type="ECO:0000256" key="1">
    <source>
        <dbReference type="ARBA" id="ARBA00022574"/>
    </source>
</evidence>
<organism evidence="4">
    <name type="scientific">Cladocopium goreaui</name>
    <dbReference type="NCBI Taxonomy" id="2562237"/>
    <lineage>
        <taxon>Eukaryota</taxon>
        <taxon>Sar</taxon>
        <taxon>Alveolata</taxon>
        <taxon>Dinophyceae</taxon>
        <taxon>Suessiales</taxon>
        <taxon>Symbiodiniaceae</taxon>
        <taxon>Cladocopium</taxon>
    </lineage>
</organism>
<dbReference type="InterPro" id="IPR001680">
    <property type="entry name" value="WD40_rpt"/>
</dbReference>
<name>A0A9P1BHW1_9DINO</name>
<evidence type="ECO:0000256" key="3">
    <source>
        <dbReference type="PROSITE-ProRule" id="PRU00221"/>
    </source>
</evidence>
<dbReference type="InterPro" id="IPR015943">
    <property type="entry name" value="WD40/YVTN_repeat-like_dom_sf"/>
</dbReference>
<dbReference type="InterPro" id="IPR020472">
    <property type="entry name" value="WD40_PAC1"/>
</dbReference>
<dbReference type="Gene3D" id="2.130.10.10">
    <property type="entry name" value="YVTN repeat-like/Quinoprotein amine dehydrogenase"/>
    <property type="match status" value="2"/>
</dbReference>
<dbReference type="PROSITE" id="PS00678">
    <property type="entry name" value="WD_REPEATS_1"/>
    <property type="match status" value="1"/>
</dbReference>